<reference evidence="1 2" key="1">
    <citation type="submission" date="2018-06" db="EMBL/GenBank/DDBJ databases">
        <title>Genomic Encyclopedia of Archaeal and Bacterial Type Strains, Phase II (KMG-II): from individual species to whole genera.</title>
        <authorList>
            <person name="Goeker M."/>
        </authorList>
    </citation>
    <scope>NUCLEOTIDE SEQUENCE [LARGE SCALE GENOMIC DNA]</scope>
    <source>
        <strain evidence="1 2">DSM 27372</strain>
    </source>
</reference>
<protein>
    <submittedName>
        <fullName evidence="1">Uncharacterized protein</fullName>
    </submittedName>
</protein>
<sequence length="1148" mass="127371">MKRLKTIRRLFLLCIMLFFGIFTSKKVLAQTGQNYFVQAEDFQFPGDWTISKETGTNVLGKGALLGSSSKDPRSDAFTVIKITTQGAYTTWTRSRDYAQNSPGTRRYRLSCNDQDMAAESGMHLQEGYRWEKVGVANLKAGENLLRLKNTKLNFARCDAIFFTTDTSFDPNVGNVNLQPFYIAPLQVKENHATVNTPAPSVMGTNETVIGTLSNGQIRLNFKQASVGTGQGRIAAVTEVFQDGQWTGVGQPVEEHRIFLVKSKSPKIKFTDYYASWKDSVSVSTFTVNGNTYQTFDQIGFRNPFLSGKLLLCRPSSVTQTSPEELAVIYTAADGTQLSGTWKLKTGTSHFELTLKYSATEDGFYSFGTSSFQGAVEASVKNVQLPPMFNYKRITEFPELVPGTMTPQPLAIVELAKNNKALSMFVTGSLTGFPLDWAQDTTSRIGFLLKGELNTVQPVAFAPLLGLSDSKLLNGQMLQRTFNIGAVPGNWNAALEYISNTIYQVKDYRRQDSASLTNAAFNIIDLIKNESASGWDSGLKGFYDIEAEPKISPTVAQAAPLATISAAVLSRDEDLYITRALPTIEYTLSRSAFRWARAMGEPFNLTPASMELNPYKNNQFNTAYFESLHQLLGAKNPWLTSVAMPAGLPRKSAGYSVNIPDWTQELASFKLTKDSLWLSKAVLHAKDFLQKEVYGAKTNLLTAQSFYNTSFYPYWWDLMDLYELSKDQAFLDAAEYSSFFTIAGIRSYPAIENQLQLIHPGNRYEGNTNLWWKGMVKFRLGFPRQPGDVQEKSVPQSLLSPVGLGLEQPVTFFLPNKNVRHIFMSTWSPHLLRVASYRNRSILETYARNSLIGRFSNYPGYYATGFTDLTYGAAYPYKGPDINSIYYHHIAPHLAFTLDFLFTEAMQRSAGQISFPWGKQEGFVWFNNRIFGGGKGTVFGDSLVRPWLAKGLVKIDTPQVNYISGISKDRFWLVLLNESNTGKNFSMTLDTLKAGIASAGIKLYKGALPEPGVLSLTAGKLNVNLAAKGLYAYSFPLVHPDTSVELPAVKNGLQATDLGAAWGTLYTFRIRSPFGWDSIYAYLSAYPLTGASAELTLNGNTSAGKRTAYPFEWTLLHVDPLAPVNLIFDLKNAAGESSQVLVKFDGPTN</sequence>
<dbReference type="OrthoDB" id="3796513at2"/>
<proteinExistence type="predicted"/>
<accession>A0A318U9W2</accession>
<organism evidence="1 2">
    <name type="scientific">Pedobacter nutrimenti</name>
    <dbReference type="NCBI Taxonomy" id="1241337"/>
    <lineage>
        <taxon>Bacteria</taxon>
        <taxon>Pseudomonadati</taxon>
        <taxon>Bacteroidota</taxon>
        <taxon>Sphingobacteriia</taxon>
        <taxon>Sphingobacteriales</taxon>
        <taxon>Sphingobacteriaceae</taxon>
        <taxon>Pedobacter</taxon>
    </lineage>
</organism>
<dbReference type="Proteomes" id="UP000248198">
    <property type="component" value="Unassembled WGS sequence"/>
</dbReference>
<keyword evidence="2" id="KW-1185">Reference proteome</keyword>
<dbReference type="EMBL" id="QKLU01000010">
    <property type="protein sequence ID" value="PYF69468.1"/>
    <property type="molecule type" value="Genomic_DNA"/>
</dbReference>
<evidence type="ECO:0000313" key="1">
    <source>
        <dbReference type="EMBL" id="PYF69468.1"/>
    </source>
</evidence>
<evidence type="ECO:0000313" key="2">
    <source>
        <dbReference type="Proteomes" id="UP000248198"/>
    </source>
</evidence>
<gene>
    <name evidence="1" type="ORF">B0O44_110108</name>
</gene>
<name>A0A318U9W2_9SPHI</name>
<dbReference type="AlphaFoldDB" id="A0A318U9W2"/>
<dbReference type="RefSeq" id="WP_110834425.1">
    <property type="nucleotide sequence ID" value="NZ_QKLU01000010.1"/>
</dbReference>
<comment type="caution">
    <text evidence="1">The sequence shown here is derived from an EMBL/GenBank/DDBJ whole genome shotgun (WGS) entry which is preliminary data.</text>
</comment>
<dbReference type="Gene3D" id="2.60.120.260">
    <property type="entry name" value="Galactose-binding domain-like"/>
    <property type="match status" value="1"/>
</dbReference>